<accession>A0ABZ3FSF4</accession>
<organism evidence="1 2">
    <name type="scientific">Ammonicoccus fulvus</name>
    <dbReference type="NCBI Taxonomy" id="3138240"/>
    <lineage>
        <taxon>Bacteria</taxon>
        <taxon>Bacillati</taxon>
        <taxon>Actinomycetota</taxon>
        <taxon>Actinomycetes</taxon>
        <taxon>Propionibacteriales</taxon>
        <taxon>Propionibacteriaceae</taxon>
        <taxon>Ammonicoccus</taxon>
    </lineage>
</organism>
<keyword evidence="2" id="KW-1185">Reference proteome</keyword>
<proteinExistence type="predicted"/>
<name>A0ABZ3FSF4_9ACTN</name>
<evidence type="ECO:0000313" key="1">
    <source>
        <dbReference type="EMBL" id="XAN07645.1"/>
    </source>
</evidence>
<protein>
    <submittedName>
        <fullName evidence="1">Uncharacterized protein</fullName>
    </submittedName>
</protein>
<reference evidence="1 2" key="1">
    <citation type="submission" date="2024-04" db="EMBL/GenBank/DDBJ databases">
        <title>Isolation of an actinomycete strain from pig manure.</title>
        <authorList>
            <person name="Gong T."/>
            <person name="Yu Z."/>
            <person name="An M."/>
            <person name="Wei C."/>
            <person name="Yang W."/>
            <person name="Liu L."/>
        </authorList>
    </citation>
    <scope>NUCLEOTIDE SEQUENCE [LARGE SCALE GENOMIC DNA]</scope>
    <source>
        <strain evidence="1 2">ZF39</strain>
    </source>
</reference>
<dbReference type="RefSeq" id="WP_425309098.1">
    <property type="nucleotide sequence ID" value="NZ_CP154795.1"/>
</dbReference>
<sequence length="50" mass="5600">MRDEYDVDLFCGWFMQNWNEGVSISAVTLSALGARRIALDIDICDGSDTE</sequence>
<dbReference type="EMBL" id="CP154795">
    <property type="protein sequence ID" value="XAN07645.1"/>
    <property type="molecule type" value="Genomic_DNA"/>
</dbReference>
<gene>
    <name evidence="1" type="ORF">AADG42_10165</name>
</gene>
<dbReference type="Proteomes" id="UP001442841">
    <property type="component" value="Chromosome"/>
</dbReference>
<evidence type="ECO:0000313" key="2">
    <source>
        <dbReference type="Proteomes" id="UP001442841"/>
    </source>
</evidence>